<dbReference type="InterPro" id="IPR039883">
    <property type="entry name" value="Fcf2/DNTTIP2"/>
</dbReference>
<reference evidence="5 6" key="1">
    <citation type="submission" date="2020-01" db="EMBL/GenBank/DDBJ databases">
        <title>Draft genome sequence of Aspergillus lentulus IFM 60648.</title>
        <authorList>
            <person name="Takahashi H."/>
            <person name="Yaguchi T."/>
        </authorList>
    </citation>
    <scope>NUCLEOTIDE SEQUENCE [LARGE SCALE GENOMIC DNA]</scope>
    <source>
        <strain evidence="5 6">IFM 60648</strain>
    </source>
</reference>
<comment type="subcellular location">
    <subcellularLocation>
        <location evidence="1">Nucleus</location>
        <location evidence="1">Nucleolus</location>
    </subcellularLocation>
</comment>
<keyword evidence="2" id="KW-0539">Nucleus</keyword>
<evidence type="ECO:0000259" key="4">
    <source>
        <dbReference type="Pfam" id="PF08698"/>
    </source>
</evidence>
<name>A0ABQ1B5A5_ASPLE</name>
<gene>
    <name evidence="5" type="ORF">IFM60648_10278</name>
</gene>
<evidence type="ECO:0000313" key="6">
    <source>
        <dbReference type="Proteomes" id="UP000465220"/>
    </source>
</evidence>
<sequence length="241" mass="27148">MQVEACGKVALQSLEEGGLNDQDIEQLLLEAESRLQTCKVQPTSTPQDQAIGQSGKPLLNIPKLTTDSSLQSYIAQRDDVALADTKRIIDPLQMSLSNKSLSTLKTQQASVNSSTHKEKPTAGADWFHLPKTELTTELKRDLQLIRMRSVLDPKRHYKKEGGKAQPPKYSQLGTIIEGPTEFFSGRIAKKDRKKTFVEDALALESETKRFASKYREIQKSKQSGKRSFYSNLRAKRNRQKK</sequence>
<dbReference type="PANTHER" id="PTHR21686:SF12">
    <property type="entry name" value="DEOXYNUCLEOTIDYLTRANSFERASE TERMINAL-INTERACTING PROTEIN 2"/>
    <property type="match status" value="1"/>
</dbReference>
<evidence type="ECO:0000313" key="5">
    <source>
        <dbReference type="EMBL" id="GFF94026.1"/>
    </source>
</evidence>
<organism evidence="5 6">
    <name type="scientific">Aspergillus lentulus</name>
    <dbReference type="NCBI Taxonomy" id="293939"/>
    <lineage>
        <taxon>Eukaryota</taxon>
        <taxon>Fungi</taxon>
        <taxon>Dikarya</taxon>
        <taxon>Ascomycota</taxon>
        <taxon>Pezizomycotina</taxon>
        <taxon>Eurotiomycetes</taxon>
        <taxon>Eurotiomycetidae</taxon>
        <taxon>Eurotiales</taxon>
        <taxon>Aspergillaceae</taxon>
        <taxon>Aspergillus</taxon>
        <taxon>Aspergillus subgen. Fumigati</taxon>
    </lineage>
</organism>
<dbReference type="Proteomes" id="UP000465220">
    <property type="component" value="Unassembled WGS sequence"/>
</dbReference>
<keyword evidence="6" id="KW-1185">Reference proteome</keyword>
<evidence type="ECO:0000256" key="1">
    <source>
        <dbReference type="ARBA" id="ARBA00004604"/>
    </source>
</evidence>
<evidence type="ECO:0000256" key="3">
    <source>
        <dbReference type="SAM" id="MobiDB-lite"/>
    </source>
</evidence>
<dbReference type="Pfam" id="PF08698">
    <property type="entry name" value="Fcf2"/>
    <property type="match status" value="1"/>
</dbReference>
<comment type="caution">
    <text evidence="5">The sequence shown here is derived from an EMBL/GenBank/DDBJ whole genome shotgun (WGS) entry which is preliminary data.</text>
</comment>
<evidence type="ECO:0000256" key="2">
    <source>
        <dbReference type="ARBA" id="ARBA00023242"/>
    </source>
</evidence>
<feature type="region of interest" description="Disordered" evidence="3">
    <location>
        <begin position="215"/>
        <end position="241"/>
    </location>
</feature>
<protein>
    <submittedName>
        <fullName evidence="5">Nucleolus protein required for cell viability, putative</fullName>
    </submittedName>
</protein>
<dbReference type="InterPro" id="IPR014810">
    <property type="entry name" value="Fcf2_C"/>
</dbReference>
<accession>A0ABQ1B5A5</accession>
<feature type="domain" description="Fcf2 pre-rRNA processing C-terminal" evidence="4">
    <location>
        <begin position="119"/>
        <end position="212"/>
    </location>
</feature>
<dbReference type="PANTHER" id="PTHR21686">
    <property type="entry name" value="DEOXYNUCLEOTIDYLTRANSFERASE TERMINAL-INTERACTING PROTEIN 2"/>
    <property type="match status" value="1"/>
</dbReference>
<proteinExistence type="predicted"/>
<dbReference type="EMBL" id="BLKI01000130">
    <property type="protein sequence ID" value="GFF94026.1"/>
    <property type="molecule type" value="Genomic_DNA"/>
</dbReference>